<dbReference type="GO" id="GO:0005524">
    <property type="term" value="F:ATP binding"/>
    <property type="evidence" value="ECO:0007669"/>
    <property type="project" value="UniProtKB-KW"/>
</dbReference>
<dbReference type="AlphaFoldDB" id="T0YMP6"/>
<dbReference type="EC" id="2.7.-.-" evidence="4"/>
<keyword evidence="2" id="KW-0067">ATP-binding</keyword>
<dbReference type="EMBL" id="AUZY01011524">
    <property type="protein sequence ID" value="EQD34358.1"/>
    <property type="molecule type" value="Genomic_DNA"/>
</dbReference>
<dbReference type="GO" id="GO:0006012">
    <property type="term" value="P:galactose metabolic process"/>
    <property type="evidence" value="ECO:0007669"/>
    <property type="project" value="TreeGrafter"/>
</dbReference>
<dbReference type="Gene3D" id="3.30.230.120">
    <property type="match status" value="1"/>
</dbReference>
<comment type="caution">
    <text evidence="4">The sequence shown here is derived from an EMBL/GenBank/DDBJ whole genome shotgun (WGS) entry which is preliminary data.</text>
</comment>
<evidence type="ECO:0000256" key="2">
    <source>
        <dbReference type="ARBA" id="ARBA00022840"/>
    </source>
</evidence>
<evidence type="ECO:0000256" key="1">
    <source>
        <dbReference type="ARBA" id="ARBA00022741"/>
    </source>
</evidence>
<dbReference type="SUPFAM" id="SSF54211">
    <property type="entry name" value="Ribosomal protein S5 domain 2-like"/>
    <property type="match status" value="1"/>
</dbReference>
<dbReference type="GO" id="GO:0004335">
    <property type="term" value="F:galactokinase activity"/>
    <property type="evidence" value="ECO:0007669"/>
    <property type="project" value="TreeGrafter"/>
</dbReference>
<proteinExistence type="predicted"/>
<dbReference type="InterPro" id="IPR020568">
    <property type="entry name" value="Ribosomal_Su5_D2-typ_SF"/>
</dbReference>
<keyword evidence="4" id="KW-0418">Kinase</keyword>
<evidence type="ECO:0000313" key="4">
    <source>
        <dbReference type="EMBL" id="EQD34358.1"/>
    </source>
</evidence>
<dbReference type="Pfam" id="PF00288">
    <property type="entry name" value="GHMP_kinases_N"/>
    <property type="match status" value="1"/>
</dbReference>
<reference evidence="4" key="2">
    <citation type="journal article" date="2014" name="ISME J.">
        <title>Microbial stratification in low pH oxic and suboxic macroscopic growths along an acid mine drainage.</title>
        <authorList>
            <person name="Mendez-Garcia C."/>
            <person name="Mesa V."/>
            <person name="Sprenger R.R."/>
            <person name="Richter M."/>
            <person name="Diez M.S."/>
            <person name="Solano J."/>
            <person name="Bargiela R."/>
            <person name="Golyshina O.V."/>
            <person name="Manteca A."/>
            <person name="Ramos J.L."/>
            <person name="Gallego J.R."/>
            <person name="Llorente I."/>
            <person name="Martins Dos Santos V.A."/>
            <person name="Jensen O.N."/>
            <person name="Pelaez A.I."/>
            <person name="Sanchez J."/>
            <person name="Ferrer M."/>
        </authorList>
    </citation>
    <scope>NUCLEOTIDE SEQUENCE</scope>
</reference>
<accession>T0YMP6</accession>
<keyword evidence="4" id="KW-0808">Transferase</keyword>
<dbReference type="PANTHER" id="PTHR10457:SF9">
    <property type="entry name" value="D-GLYCERO-ALPHA-D-MANNO-HEPTOSE 7-PHOSPHATE KINASE"/>
    <property type="match status" value="1"/>
</dbReference>
<dbReference type="InterPro" id="IPR001174">
    <property type="entry name" value="HddA/FKP"/>
</dbReference>
<name>T0YMP6_9ZZZZ</name>
<evidence type="ECO:0000259" key="3">
    <source>
        <dbReference type="Pfam" id="PF00288"/>
    </source>
</evidence>
<dbReference type="InterPro" id="IPR006204">
    <property type="entry name" value="GHMP_kinase_N_dom"/>
</dbReference>
<gene>
    <name evidence="4" type="ORF">B1B_17244</name>
</gene>
<sequence>MRPKGYLAGPSAASRSMTIVRAKAPLRISFAGGGTDVSPYPEERGGAVLNCTISRYVYATLEATPPEDGSVSVTSLDYNLSVNYAKPEDLVYNGELDLVKAAVNVLRPREDRPGESLRLFLHSDAPVGTGLGSSSTMAVALVGAFQRYLRESWTPYEIAELAYAIERKELGVRGGRQDMYAAAFGGFNFMEFEANRTIVSPLKIAPEIANELAYRLLLCYTGTIHNSNDIIQRQQQRYAAKAASTVNALDATKALA</sequence>
<reference evidence="4" key="1">
    <citation type="submission" date="2013-08" db="EMBL/GenBank/DDBJ databases">
        <authorList>
            <person name="Mendez C."/>
            <person name="Richter M."/>
            <person name="Ferrer M."/>
            <person name="Sanchez J."/>
        </authorList>
    </citation>
    <scope>NUCLEOTIDE SEQUENCE</scope>
</reference>
<dbReference type="PRINTS" id="PR00960">
    <property type="entry name" value="LMBPPROTEIN"/>
</dbReference>
<keyword evidence="1" id="KW-0547">Nucleotide-binding</keyword>
<organism evidence="4">
    <name type="scientific">mine drainage metagenome</name>
    <dbReference type="NCBI Taxonomy" id="410659"/>
    <lineage>
        <taxon>unclassified sequences</taxon>
        <taxon>metagenomes</taxon>
        <taxon>ecological metagenomes</taxon>
    </lineage>
</organism>
<dbReference type="GO" id="GO:0005829">
    <property type="term" value="C:cytosol"/>
    <property type="evidence" value="ECO:0007669"/>
    <property type="project" value="TreeGrafter"/>
</dbReference>
<protein>
    <submittedName>
        <fullName evidence="4">GHMP kinase</fullName>
        <ecNumber evidence="4">2.7.-.-</ecNumber>
    </submittedName>
</protein>
<feature type="domain" description="GHMP kinase N-terminal" evidence="3">
    <location>
        <begin position="98"/>
        <end position="186"/>
    </location>
</feature>
<feature type="non-terminal residue" evidence="4">
    <location>
        <position position="256"/>
    </location>
</feature>
<dbReference type="PANTHER" id="PTHR10457">
    <property type="entry name" value="MEVALONATE KINASE/GALACTOKINASE"/>
    <property type="match status" value="1"/>
</dbReference>